<reference evidence="1" key="2">
    <citation type="submission" date="2018-10" db="UniProtKB">
        <authorList>
            <consortium name="EnsemblPlants"/>
        </authorList>
    </citation>
    <scope>IDENTIFICATION</scope>
</reference>
<name>A0A3B6EKY7_WHEAT</name>
<reference evidence="1" key="1">
    <citation type="submission" date="2018-08" db="EMBL/GenBank/DDBJ databases">
        <authorList>
            <person name="Rossello M."/>
        </authorList>
    </citation>
    <scope>NUCLEOTIDE SEQUENCE [LARGE SCALE GENOMIC DNA]</scope>
    <source>
        <strain evidence="1">cv. Chinese Spring</strain>
    </source>
</reference>
<dbReference type="Gramene" id="TraesCLE_scaffold_034537_01G000100.1">
    <property type="protein sequence ID" value="TraesCLE_scaffold_034537_01G000100.1"/>
    <property type="gene ID" value="TraesCLE_scaffold_034537_01G000100"/>
</dbReference>
<accession>A0A3B6EKY7</accession>
<dbReference type="Gramene" id="TraesROB_scaffold_017645_01G000200.1">
    <property type="protein sequence ID" value="TraesROB_scaffold_017645_01G000200.1"/>
    <property type="gene ID" value="TraesROB_scaffold_017645_01G000200"/>
</dbReference>
<dbReference type="Gramene" id="TraesJUL3A03G01476790.1">
    <property type="protein sequence ID" value="TraesJUL3A03G01476790.1"/>
    <property type="gene ID" value="TraesJUL3A03G01476790"/>
</dbReference>
<dbReference type="Proteomes" id="UP000019116">
    <property type="component" value="Chromosome 3A"/>
</dbReference>
<keyword evidence="2" id="KW-1185">Reference proteome</keyword>
<dbReference type="Gramene" id="TraesCAD_scaffold_013137_01G000100.1">
    <property type="protein sequence ID" value="TraesCAD_scaffold_013137_01G000100.1"/>
    <property type="gene ID" value="TraesCAD_scaffold_013137_01G000100"/>
</dbReference>
<dbReference type="EnsemblPlants" id="TraesCS3A02G364800.1">
    <property type="protein sequence ID" value="TraesCS3A02G364800.1"/>
    <property type="gene ID" value="TraesCS3A02G364800"/>
</dbReference>
<dbReference type="Gramene" id="TraesCS3A02G364800.1">
    <property type="protein sequence ID" value="TraesCS3A02G364800.1"/>
    <property type="gene ID" value="TraesCS3A02G364800"/>
</dbReference>
<organism evidence="1">
    <name type="scientific">Triticum aestivum</name>
    <name type="common">Wheat</name>
    <dbReference type="NCBI Taxonomy" id="4565"/>
    <lineage>
        <taxon>Eukaryota</taxon>
        <taxon>Viridiplantae</taxon>
        <taxon>Streptophyta</taxon>
        <taxon>Embryophyta</taxon>
        <taxon>Tracheophyta</taxon>
        <taxon>Spermatophyta</taxon>
        <taxon>Magnoliopsida</taxon>
        <taxon>Liliopsida</taxon>
        <taxon>Poales</taxon>
        <taxon>Poaceae</taxon>
        <taxon>BOP clade</taxon>
        <taxon>Pooideae</taxon>
        <taxon>Triticodae</taxon>
        <taxon>Triticeae</taxon>
        <taxon>Triticinae</taxon>
        <taxon>Triticum</taxon>
    </lineage>
</organism>
<dbReference type="Gramene" id="TraesCS3A03G0868200.1">
    <property type="protein sequence ID" value="TraesCS3A03G0868200.1.CDS"/>
    <property type="gene ID" value="TraesCS3A03G0868200"/>
</dbReference>
<dbReference type="Gramene" id="TraesWEE_scaffold_005751_01G000200.1">
    <property type="protein sequence ID" value="TraesWEE_scaffold_005751_01G000200.1"/>
    <property type="gene ID" value="TraesWEE_scaffold_005751_01G000200"/>
</dbReference>
<dbReference type="AlphaFoldDB" id="A0A3B6EKY7"/>
<proteinExistence type="predicted"/>
<sequence>MADAVDKRWELLKPWPSEGESRHARREQQPWQVSKRRTIGQGVFGFREIVGEEFMTMFLFLEYQDGVAIRVPITMHAMLELLKNATKLYQLILETKKHQAGLLAEEMHMWALSAGQVQKQINCLYLHKQQRENVRELSKKMVLEA</sequence>
<evidence type="ECO:0000313" key="2">
    <source>
        <dbReference type="Proteomes" id="UP000019116"/>
    </source>
</evidence>
<evidence type="ECO:0000313" key="1">
    <source>
        <dbReference type="EnsemblPlants" id="TraesCS3A02G364800.1"/>
    </source>
</evidence>
<protein>
    <submittedName>
        <fullName evidence="1">Uncharacterized protein</fullName>
    </submittedName>
</protein>